<feature type="region of interest" description="Disordered" evidence="2">
    <location>
        <begin position="504"/>
        <end position="532"/>
    </location>
</feature>
<feature type="coiled-coil region" evidence="1">
    <location>
        <begin position="269"/>
        <end position="413"/>
    </location>
</feature>
<feature type="region of interest" description="Disordered" evidence="2">
    <location>
        <begin position="104"/>
        <end position="129"/>
    </location>
</feature>
<keyword evidence="1" id="KW-0175">Coiled coil</keyword>
<feature type="region of interest" description="Disordered" evidence="2">
    <location>
        <begin position="452"/>
        <end position="477"/>
    </location>
</feature>
<keyword evidence="4" id="KW-1185">Reference proteome</keyword>
<protein>
    <submittedName>
        <fullName evidence="3">Uncharacterized protein</fullName>
    </submittedName>
</protein>
<dbReference type="EMBL" id="JAJVCZ030000003">
    <property type="protein sequence ID" value="KAL0262054.1"/>
    <property type="molecule type" value="Genomic_DNA"/>
</dbReference>
<organism evidence="3 4">
    <name type="scientific">Diplodia seriata</name>
    <dbReference type="NCBI Taxonomy" id="420778"/>
    <lineage>
        <taxon>Eukaryota</taxon>
        <taxon>Fungi</taxon>
        <taxon>Dikarya</taxon>
        <taxon>Ascomycota</taxon>
        <taxon>Pezizomycotina</taxon>
        <taxon>Dothideomycetes</taxon>
        <taxon>Dothideomycetes incertae sedis</taxon>
        <taxon>Botryosphaeriales</taxon>
        <taxon>Botryosphaeriaceae</taxon>
        <taxon>Diplodia</taxon>
    </lineage>
</organism>
<evidence type="ECO:0000313" key="4">
    <source>
        <dbReference type="Proteomes" id="UP001430584"/>
    </source>
</evidence>
<feature type="compositionally biased region" description="Pro residues" evidence="2">
    <location>
        <begin position="522"/>
        <end position="532"/>
    </location>
</feature>
<reference evidence="3 4" key="1">
    <citation type="submission" date="2024-02" db="EMBL/GenBank/DDBJ databases">
        <title>De novo assembly and annotation of 12 fungi associated with fruit tree decline syndrome in Ontario, Canada.</title>
        <authorList>
            <person name="Sulman M."/>
            <person name="Ellouze W."/>
            <person name="Ilyukhin E."/>
        </authorList>
    </citation>
    <scope>NUCLEOTIDE SEQUENCE [LARGE SCALE GENOMIC DNA]</scope>
    <source>
        <strain evidence="3 4">FDS-637</strain>
    </source>
</reference>
<evidence type="ECO:0000256" key="1">
    <source>
        <dbReference type="SAM" id="Coils"/>
    </source>
</evidence>
<proteinExistence type="predicted"/>
<feature type="compositionally biased region" description="Polar residues" evidence="2">
    <location>
        <begin position="118"/>
        <end position="129"/>
    </location>
</feature>
<gene>
    <name evidence="3" type="ORF">SLS55_003489</name>
</gene>
<feature type="compositionally biased region" description="Polar residues" evidence="2">
    <location>
        <begin position="1"/>
        <end position="15"/>
    </location>
</feature>
<accession>A0ABR3CNC3</accession>
<dbReference type="Proteomes" id="UP001430584">
    <property type="component" value="Unassembled WGS sequence"/>
</dbReference>
<feature type="region of interest" description="Disordered" evidence="2">
    <location>
        <begin position="1"/>
        <end position="31"/>
    </location>
</feature>
<evidence type="ECO:0000256" key="2">
    <source>
        <dbReference type="SAM" id="MobiDB-lite"/>
    </source>
</evidence>
<evidence type="ECO:0000313" key="3">
    <source>
        <dbReference type="EMBL" id="KAL0262054.1"/>
    </source>
</evidence>
<dbReference type="GeneID" id="92007574"/>
<sequence length="532" mass="57212">MSDKLPNNQLNNNPTAKVMKGAFSTPTKGGGPPVPIAAHLLDDVVMGGTTPYALAKRQEQEINLKRPRPTDNDDDPFSTGMITDDWNKQNIQNKSIHAPLAIRTKNSKPLPAAEETTFKNSPDATTEADVSSVNNTACIDFARSTTPTGITNPGHASTVPASTAPPLFNPQVPSHAQQQKNNGNQVHPFDIPKTLKAAIPLRPSGAARAASSPQCSNVVFKTNKNKNNSNDATDAASSSAAAAGALRIEALESQLALSERAQELGMNKIRELLAEVKAAKNARAEAEAGAAAAVEAAVREKNDLLKQAEQLIAMADENERGLWGAVHRRDAKVANLTAELESLKSEKANAIPDELKALREENAALKRKDAEARAAEEKRVAEFESIRDYCMDLEKQAAESEKLAAKVHQLGQEQFDRAEALEELCYKERESRDEAVKWGMKWQRLAERRKNELAGRPVAAAGSGSGDDGSSSDAATRVKENVIDRMYNTLHDIIGEARSNTEAVRAQLEQYGSTGAAQPPGSQMPPAPGSEE</sequence>
<comment type="caution">
    <text evidence="3">The sequence shown here is derived from an EMBL/GenBank/DDBJ whole genome shotgun (WGS) entry which is preliminary data.</text>
</comment>
<name>A0ABR3CNC3_9PEZI</name>
<dbReference type="RefSeq" id="XP_066635083.1">
    <property type="nucleotide sequence ID" value="XM_066774964.1"/>
</dbReference>